<dbReference type="EMBL" id="JAMKFB020000189">
    <property type="protein sequence ID" value="KAL0152803.1"/>
    <property type="molecule type" value="Genomic_DNA"/>
</dbReference>
<organism evidence="2 3">
    <name type="scientific">Cirrhinus mrigala</name>
    <name type="common">Mrigala</name>
    <dbReference type="NCBI Taxonomy" id="683832"/>
    <lineage>
        <taxon>Eukaryota</taxon>
        <taxon>Metazoa</taxon>
        <taxon>Chordata</taxon>
        <taxon>Craniata</taxon>
        <taxon>Vertebrata</taxon>
        <taxon>Euteleostomi</taxon>
        <taxon>Actinopterygii</taxon>
        <taxon>Neopterygii</taxon>
        <taxon>Teleostei</taxon>
        <taxon>Ostariophysi</taxon>
        <taxon>Cypriniformes</taxon>
        <taxon>Cyprinidae</taxon>
        <taxon>Labeoninae</taxon>
        <taxon>Labeonini</taxon>
        <taxon>Cirrhinus</taxon>
    </lineage>
</organism>
<sequence length="353" mass="39837">MKKRLFLQTEFDILTTQQAEYLLSKSRHGCYEHGEEIGRILAHQLRQRTANQTIPAINDEQGSKCTDSLKINSCFQNFYQVLYTSECPTTPSVLENFLRSLHVPSVDPNIADSLGKDFSALEIISAIGSMQSGKSPGPDRYLTEFFKKFSDQLAPLLMSVFEESLSLKTLPLTMRQAVISVILKKGKSPLECNSFRPISLLNTDAKILAKVLARRLEGVLPSIISPDQTGFIKNRYSFFNVRRLCNILYSPSPPGVPEVVLSLDAEKAFDRVEWGYLFSMLERFGFGNKFISWIRLLYTSPIAAVRTNNNLSPFFELKRNTRQGCPMSPLLFAVAMEPLALALRQNNDIRGIH</sequence>
<gene>
    <name evidence="2" type="ORF">M9458_052526</name>
</gene>
<evidence type="ECO:0000259" key="1">
    <source>
        <dbReference type="PROSITE" id="PS50878"/>
    </source>
</evidence>
<dbReference type="CDD" id="cd01650">
    <property type="entry name" value="RT_nLTR_like"/>
    <property type="match status" value="1"/>
</dbReference>
<protein>
    <recommendedName>
        <fullName evidence="1">Reverse transcriptase domain-containing protein</fullName>
    </recommendedName>
</protein>
<keyword evidence="3" id="KW-1185">Reference proteome</keyword>
<dbReference type="Pfam" id="PF00078">
    <property type="entry name" value="RVT_1"/>
    <property type="match status" value="1"/>
</dbReference>
<comment type="caution">
    <text evidence="2">The sequence shown here is derived from an EMBL/GenBank/DDBJ whole genome shotgun (WGS) entry which is preliminary data.</text>
</comment>
<evidence type="ECO:0000313" key="2">
    <source>
        <dbReference type="EMBL" id="KAL0152803.1"/>
    </source>
</evidence>
<dbReference type="InterPro" id="IPR000477">
    <property type="entry name" value="RT_dom"/>
</dbReference>
<name>A0ABD0MUA9_CIRMR</name>
<dbReference type="PROSITE" id="PS50878">
    <property type="entry name" value="RT_POL"/>
    <property type="match status" value="1"/>
</dbReference>
<accession>A0ABD0MUA9</accession>
<dbReference type="InterPro" id="IPR043502">
    <property type="entry name" value="DNA/RNA_pol_sf"/>
</dbReference>
<dbReference type="PANTHER" id="PTHR31635:SF196">
    <property type="entry name" value="REVERSE TRANSCRIPTASE DOMAIN-CONTAINING PROTEIN-RELATED"/>
    <property type="match status" value="1"/>
</dbReference>
<evidence type="ECO:0000313" key="3">
    <source>
        <dbReference type="Proteomes" id="UP001529510"/>
    </source>
</evidence>
<dbReference type="PANTHER" id="PTHR31635">
    <property type="entry name" value="REVERSE TRANSCRIPTASE DOMAIN-CONTAINING PROTEIN-RELATED"/>
    <property type="match status" value="1"/>
</dbReference>
<dbReference type="SUPFAM" id="SSF56672">
    <property type="entry name" value="DNA/RNA polymerases"/>
    <property type="match status" value="1"/>
</dbReference>
<proteinExistence type="predicted"/>
<reference evidence="2 3" key="1">
    <citation type="submission" date="2024-05" db="EMBL/GenBank/DDBJ databases">
        <title>Genome sequencing and assembly of Indian major carp, Cirrhinus mrigala (Hamilton, 1822).</title>
        <authorList>
            <person name="Mohindra V."/>
            <person name="Chowdhury L.M."/>
            <person name="Lal K."/>
            <person name="Jena J.K."/>
        </authorList>
    </citation>
    <scope>NUCLEOTIDE SEQUENCE [LARGE SCALE GENOMIC DNA]</scope>
    <source>
        <strain evidence="2">CM1030</strain>
        <tissue evidence="2">Blood</tissue>
    </source>
</reference>
<dbReference type="AlphaFoldDB" id="A0ABD0MUA9"/>
<feature type="domain" description="Reverse transcriptase" evidence="1">
    <location>
        <begin position="163"/>
        <end position="353"/>
    </location>
</feature>
<dbReference type="Proteomes" id="UP001529510">
    <property type="component" value="Unassembled WGS sequence"/>
</dbReference>